<evidence type="ECO:0000313" key="8">
    <source>
        <dbReference type="Proteomes" id="UP000294914"/>
    </source>
</evidence>
<feature type="domain" description="D-isomer specific 2-hydroxyacid dehydrogenase NAD-binding" evidence="6">
    <location>
        <begin position="117"/>
        <end position="295"/>
    </location>
</feature>
<evidence type="ECO:0000256" key="1">
    <source>
        <dbReference type="ARBA" id="ARBA00005854"/>
    </source>
</evidence>
<dbReference type="InterPro" id="IPR006140">
    <property type="entry name" value="D-isomer_DH_NAD-bd"/>
</dbReference>
<dbReference type="SUPFAM" id="SSF51735">
    <property type="entry name" value="NAD(P)-binding Rossmann-fold domains"/>
    <property type="match status" value="1"/>
</dbReference>
<dbReference type="InterPro" id="IPR029753">
    <property type="entry name" value="D-isomer_DH_CS"/>
</dbReference>
<organism evidence="7 8">
    <name type="scientific">Thiohalophilus thiocyanatoxydans</name>
    <dbReference type="NCBI Taxonomy" id="381308"/>
    <lineage>
        <taxon>Bacteria</taxon>
        <taxon>Pseudomonadati</taxon>
        <taxon>Pseudomonadota</taxon>
        <taxon>Gammaproteobacteria</taxon>
        <taxon>Thiohalomonadales</taxon>
        <taxon>Thiohalophilaceae</taxon>
        <taxon>Thiohalophilus</taxon>
    </lineage>
</organism>
<dbReference type="EMBL" id="SOQX01000003">
    <property type="protein sequence ID" value="TDY01532.1"/>
    <property type="molecule type" value="Genomic_DNA"/>
</dbReference>
<dbReference type="PANTHER" id="PTHR43761">
    <property type="entry name" value="D-ISOMER SPECIFIC 2-HYDROXYACID DEHYDROGENASE FAMILY PROTEIN (AFU_ORTHOLOGUE AFUA_1G13630)"/>
    <property type="match status" value="1"/>
</dbReference>
<dbReference type="InterPro" id="IPR036291">
    <property type="entry name" value="NAD(P)-bd_dom_sf"/>
</dbReference>
<comment type="similarity">
    <text evidence="1 4">Belongs to the D-isomer specific 2-hydroxyacid dehydrogenase family.</text>
</comment>
<evidence type="ECO:0000313" key="7">
    <source>
        <dbReference type="EMBL" id="TDY01532.1"/>
    </source>
</evidence>
<comment type="caution">
    <text evidence="7">The sequence shown here is derived from an EMBL/GenBank/DDBJ whole genome shotgun (WGS) entry which is preliminary data.</text>
</comment>
<dbReference type="AlphaFoldDB" id="A0A4R8IL72"/>
<gene>
    <name evidence="7" type="ORF">EDC23_1421</name>
</gene>
<dbReference type="GO" id="GO:0016616">
    <property type="term" value="F:oxidoreductase activity, acting on the CH-OH group of donors, NAD or NADP as acceptor"/>
    <property type="evidence" value="ECO:0007669"/>
    <property type="project" value="InterPro"/>
</dbReference>
<keyword evidence="8" id="KW-1185">Reference proteome</keyword>
<dbReference type="Pfam" id="PF00389">
    <property type="entry name" value="2-Hacid_dh"/>
    <property type="match status" value="1"/>
</dbReference>
<dbReference type="RefSeq" id="WP_134082637.1">
    <property type="nucleotide sequence ID" value="NZ_SOQX01000003.1"/>
</dbReference>
<dbReference type="OrthoDB" id="9805416at2"/>
<reference evidence="7 8" key="1">
    <citation type="submission" date="2019-03" db="EMBL/GenBank/DDBJ databases">
        <title>Genomic Encyclopedia of Type Strains, Phase IV (KMG-IV): sequencing the most valuable type-strain genomes for metagenomic binning, comparative biology and taxonomic classification.</title>
        <authorList>
            <person name="Goeker M."/>
        </authorList>
    </citation>
    <scope>NUCLEOTIDE SEQUENCE [LARGE SCALE GENOMIC DNA]</scope>
    <source>
        <strain evidence="7 8">DSM 16326</strain>
    </source>
</reference>
<evidence type="ECO:0000256" key="4">
    <source>
        <dbReference type="RuleBase" id="RU003719"/>
    </source>
</evidence>
<sequence>MAAKRRGVFVDTGSLTAGGMAAPDLDFSAITALPIDWQYYPATDPDQVVERLQGAAVVVTNKVVLDAQRLAQLSDLELIAVAATGVNNVDLDAARNQGVGVCNVTGYATPSVVQHVFMLILSLSRRLPAYTAALRQGHWQQSPHFCLLDHPIEELQDKTLGIIGYGELGRAVARMGEAFGMHPLIARRDPQDQRPGRIDLAELLQQADVVSLHCPLSEQTRGLIGAEQLALMKPGAMLINTARGGIVDEPALYEALANGRLGGAGIDVLEREPPDEENPLLQARLENLIVTPHIAWASRAARQRLLDQVARNIDSWLRGGPLRNPMV</sequence>
<evidence type="ECO:0000256" key="3">
    <source>
        <dbReference type="ARBA" id="ARBA00023027"/>
    </source>
</evidence>
<accession>A0A4R8IL72</accession>
<proteinExistence type="inferred from homology"/>
<protein>
    <submittedName>
        <fullName evidence="7">Glycerate dehydrogenase</fullName>
    </submittedName>
</protein>
<dbReference type="Proteomes" id="UP000294914">
    <property type="component" value="Unassembled WGS sequence"/>
</dbReference>
<dbReference type="SUPFAM" id="SSF52283">
    <property type="entry name" value="Formate/glycerate dehydrogenase catalytic domain-like"/>
    <property type="match status" value="1"/>
</dbReference>
<dbReference type="Gene3D" id="3.40.50.720">
    <property type="entry name" value="NAD(P)-binding Rossmann-like Domain"/>
    <property type="match status" value="2"/>
</dbReference>
<dbReference type="FunFam" id="3.40.50.720:FF:000203">
    <property type="entry name" value="D-3-phosphoglycerate dehydrogenase (SerA)"/>
    <property type="match status" value="1"/>
</dbReference>
<dbReference type="CDD" id="cd12162">
    <property type="entry name" value="2-Hacid_dh_4"/>
    <property type="match status" value="1"/>
</dbReference>
<keyword evidence="2 4" id="KW-0560">Oxidoreductase</keyword>
<dbReference type="InterPro" id="IPR050418">
    <property type="entry name" value="D-iso_2-hydroxyacid_DH_PdxB"/>
</dbReference>
<evidence type="ECO:0000259" key="5">
    <source>
        <dbReference type="Pfam" id="PF00389"/>
    </source>
</evidence>
<dbReference type="PANTHER" id="PTHR43761:SF1">
    <property type="entry name" value="D-ISOMER SPECIFIC 2-HYDROXYACID DEHYDROGENASE CATALYTIC DOMAIN-CONTAINING PROTEIN-RELATED"/>
    <property type="match status" value="1"/>
</dbReference>
<evidence type="ECO:0000256" key="2">
    <source>
        <dbReference type="ARBA" id="ARBA00023002"/>
    </source>
</evidence>
<dbReference type="PROSITE" id="PS00671">
    <property type="entry name" value="D_2_HYDROXYACID_DH_3"/>
    <property type="match status" value="1"/>
</dbReference>
<dbReference type="NCBIfam" id="NF005069">
    <property type="entry name" value="PRK06487.1"/>
    <property type="match status" value="1"/>
</dbReference>
<feature type="domain" description="D-isomer specific 2-hydroxyacid dehydrogenase catalytic" evidence="5">
    <location>
        <begin position="37"/>
        <end position="326"/>
    </location>
</feature>
<name>A0A4R8IL72_9GAMM</name>
<dbReference type="Pfam" id="PF02826">
    <property type="entry name" value="2-Hacid_dh_C"/>
    <property type="match status" value="1"/>
</dbReference>
<dbReference type="PROSITE" id="PS00670">
    <property type="entry name" value="D_2_HYDROXYACID_DH_2"/>
    <property type="match status" value="1"/>
</dbReference>
<dbReference type="GO" id="GO:0051287">
    <property type="term" value="F:NAD binding"/>
    <property type="evidence" value="ECO:0007669"/>
    <property type="project" value="InterPro"/>
</dbReference>
<evidence type="ECO:0000259" key="6">
    <source>
        <dbReference type="Pfam" id="PF02826"/>
    </source>
</evidence>
<dbReference type="InterPro" id="IPR006139">
    <property type="entry name" value="D-isomer_2_OHA_DH_cat_dom"/>
</dbReference>
<keyword evidence="3" id="KW-0520">NAD</keyword>